<gene>
    <name evidence="4" type="ORF">J2Z42_000617</name>
</gene>
<comment type="caution">
    <text evidence="4">The sequence shown here is derived from an EMBL/GenBank/DDBJ whole genome shotgun (WGS) entry which is preliminary data.</text>
</comment>
<feature type="transmembrane region" description="Helical" evidence="3">
    <location>
        <begin position="87"/>
        <end position="105"/>
    </location>
</feature>
<organism evidence="4 5">
    <name type="scientific">Clostridium algifaecis</name>
    <dbReference type="NCBI Taxonomy" id="1472040"/>
    <lineage>
        <taxon>Bacteria</taxon>
        <taxon>Bacillati</taxon>
        <taxon>Bacillota</taxon>
        <taxon>Clostridia</taxon>
        <taxon>Eubacteriales</taxon>
        <taxon>Clostridiaceae</taxon>
        <taxon>Clostridium</taxon>
    </lineage>
</organism>
<dbReference type="Gene3D" id="1.10.1760.20">
    <property type="match status" value="1"/>
</dbReference>
<keyword evidence="3" id="KW-0472">Membrane</keyword>
<reference evidence="4 5" key="1">
    <citation type="submission" date="2021-03" db="EMBL/GenBank/DDBJ databases">
        <title>Genomic Encyclopedia of Type Strains, Phase IV (KMG-IV): sequencing the most valuable type-strain genomes for metagenomic binning, comparative biology and taxonomic classification.</title>
        <authorList>
            <person name="Goeker M."/>
        </authorList>
    </citation>
    <scope>NUCLEOTIDE SEQUENCE [LARGE SCALE GENOMIC DNA]</scope>
    <source>
        <strain evidence="4 5">DSM 28783</strain>
    </source>
</reference>
<dbReference type="Proteomes" id="UP001519307">
    <property type="component" value="Unassembled WGS sequence"/>
</dbReference>
<dbReference type="Pfam" id="PF07155">
    <property type="entry name" value="ECF-ribofla_trS"/>
    <property type="match status" value="1"/>
</dbReference>
<dbReference type="PANTHER" id="PTHR37815:SF3">
    <property type="entry name" value="UPF0397 PROTEIN SPR0429"/>
    <property type="match status" value="1"/>
</dbReference>
<feature type="transmembrane region" description="Helical" evidence="3">
    <location>
        <begin position="154"/>
        <end position="183"/>
    </location>
</feature>
<dbReference type="PANTHER" id="PTHR37815">
    <property type="entry name" value="UPF0397 PROTEIN BC_2624-RELATED"/>
    <property type="match status" value="1"/>
</dbReference>
<evidence type="ECO:0000313" key="5">
    <source>
        <dbReference type="Proteomes" id="UP001519307"/>
    </source>
</evidence>
<name>A0ABS4KPI4_9CLOT</name>
<sequence>MRNKNSILLKLIQTALLAALCFVSFTFLQIKIPVPGGDATSLHVGNAFCVLAALLLGGWYGGLAGAIGMTLSDVLDPVYILGAPKTFVLKLCIGLITGLIAHKYAKINDSNDKAYVLKWAIIASACGLAFNVIFDPIAGYFYKQYILGQPQKAALILTQVNAVTTLINAIVSIILVGLIYSAILPVLKKSGFLLTEEKTMKSDNKNVS</sequence>
<keyword evidence="2 3" id="KW-1133">Transmembrane helix</keyword>
<dbReference type="EMBL" id="JAGGLM010000002">
    <property type="protein sequence ID" value="MBP2031952.1"/>
    <property type="molecule type" value="Genomic_DNA"/>
</dbReference>
<accession>A0ABS4KPI4</accession>
<dbReference type="RefSeq" id="WP_209700893.1">
    <property type="nucleotide sequence ID" value="NZ_JAGGLM010000002.1"/>
</dbReference>
<feature type="transmembrane region" description="Helical" evidence="3">
    <location>
        <begin position="7"/>
        <end position="30"/>
    </location>
</feature>
<keyword evidence="5" id="KW-1185">Reference proteome</keyword>
<protein>
    <submittedName>
        <fullName evidence="4">Membrane protein</fullName>
    </submittedName>
</protein>
<dbReference type="InterPro" id="IPR009825">
    <property type="entry name" value="ECF_substrate-spec-like"/>
</dbReference>
<keyword evidence="1 3" id="KW-0812">Transmembrane</keyword>
<evidence type="ECO:0000313" key="4">
    <source>
        <dbReference type="EMBL" id="MBP2031952.1"/>
    </source>
</evidence>
<evidence type="ECO:0000256" key="1">
    <source>
        <dbReference type="ARBA" id="ARBA00022692"/>
    </source>
</evidence>
<proteinExistence type="predicted"/>
<feature type="transmembrane region" description="Helical" evidence="3">
    <location>
        <begin position="117"/>
        <end position="142"/>
    </location>
</feature>
<feature type="transmembrane region" description="Helical" evidence="3">
    <location>
        <begin position="50"/>
        <end position="75"/>
    </location>
</feature>
<evidence type="ECO:0000256" key="2">
    <source>
        <dbReference type="ARBA" id="ARBA00022989"/>
    </source>
</evidence>
<evidence type="ECO:0000256" key="3">
    <source>
        <dbReference type="SAM" id="Phobius"/>
    </source>
</evidence>